<accession>B3E0E8</accession>
<comment type="subcellular location">
    <subcellularLocation>
        <location evidence="1">Cell membrane</location>
        <topology evidence="1">Single-pass membrane protein</topology>
    </subcellularLocation>
    <subcellularLocation>
        <location evidence="7">Cell membrane</location>
        <topology evidence="7">Single-pass type II membrane protein</topology>
    </subcellularLocation>
</comment>
<organism evidence="9 10">
    <name type="scientific">Methylacidiphilum infernorum (isolate V4)</name>
    <name type="common">Methylokorus infernorum (strain V4)</name>
    <dbReference type="NCBI Taxonomy" id="481448"/>
    <lineage>
        <taxon>Bacteria</taxon>
        <taxon>Pseudomonadati</taxon>
        <taxon>Verrucomicrobiota</taxon>
        <taxon>Methylacidiphilae</taxon>
        <taxon>Methylacidiphilales</taxon>
        <taxon>Methylacidiphilaceae</taxon>
        <taxon>Methylacidiphilum (ex Ratnadevi et al. 2023)</taxon>
    </lineage>
</organism>
<evidence type="ECO:0000256" key="7">
    <source>
        <dbReference type="RuleBase" id="RU003879"/>
    </source>
</evidence>
<keyword evidence="3" id="KW-1003">Cell membrane</keyword>
<feature type="transmembrane region" description="Helical" evidence="8">
    <location>
        <begin position="20"/>
        <end position="44"/>
    </location>
</feature>
<dbReference type="GO" id="GO:0022857">
    <property type="term" value="F:transmembrane transporter activity"/>
    <property type="evidence" value="ECO:0007669"/>
    <property type="project" value="InterPro"/>
</dbReference>
<evidence type="ECO:0000256" key="6">
    <source>
        <dbReference type="ARBA" id="ARBA00023136"/>
    </source>
</evidence>
<protein>
    <submittedName>
        <fullName evidence="9">Biopolymer transport protein</fullName>
    </submittedName>
</protein>
<dbReference type="Pfam" id="PF02472">
    <property type="entry name" value="ExbD"/>
    <property type="match status" value="1"/>
</dbReference>
<dbReference type="GO" id="GO:0015031">
    <property type="term" value="P:protein transport"/>
    <property type="evidence" value="ECO:0007669"/>
    <property type="project" value="UniProtKB-KW"/>
</dbReference>
<dbReference type="InterPro" id="IPR003400">
    <property type="entry name" value="ExbD"/>
</dbReference>
<keyword evidence="5 8" id="KW-1133">Transmembrane helix</keyword>
<dbReference type="KEGG" id="min:Minf_2323"/>
<evidence type="ECO:0000256" key="1">
    <source>
        <dbReference type="ARBA" id="ARBA00004162"/>
    </source>
</evidence>
<evidence type="ECO:0000256" key="4">
    <source>
        <dbReference type="ARBA" id="ARBA00022692"/>
    </source>
</evidence>
<evidence type="ECO:0000256" key="3">
    <source>
        <dbReference type="ARBA" id="ARBA00022475"/>
    </source>
</evidence>
<evidence type="ECO:0000313" key="10">
    <source>
        <dbReference type="Proteomes" id="UP000009149"/>
    </source>
</evidence>
<evidence type="ECO:0000256" key="8">
    <source>
        <dbReference type="SAM" id="Phobius"/>
    </source>
</evidence>
<dbReference type="GO" id="GO:0005886">
    <property type="term" value="C:plasma membrane"/>
    <property type="evidence" value="ECO:0007669"/>
    <property type="project" value="UniProtKB-SubCell"/>
</dbReference>
<dbReference type="STRING" id="481448.Minf_2323"/>
<reference evidence="9 10" key="1">
    <citation type="journal article" date="2008" name="Biol. Direct">
        <title>Complete genome sequence of the extremely acidophilic methanotroph isolate V4, Methylacidiphilum infernorum, a representative of the bacterial phylum Verrucomicrobia.</title>
        <authorList>
            <person name="Hou S."/>
            <person name="Makarova K.S."/>
            <person name="Saw J.H."/>
            <person name="Senin P."/>
            <person name="Ly B.V."/>
            <person name="Zhou Z."/>
            <person name="Ren Y."/>
            <person name="Wang J."/>
            <person name="Galperin M.Y."/>
            <person name="Omelchenko M.V."/>
            <person name="Wolf Y.I."/>
            <person name="Yutin N."/>
            <person name="Koonin E.V."/>
            <person name="Stott M.B."/>
            <person name="Mountain B.W."/>
            <person name="Crowe M.A."/>
            <person name="Smirnova A.V."/>
            <person name="Dunfield P.F."/>
            <person name="Feng L."/>
            <person name="Wang L."/>
            <person name="Alam M."/>
        </authorList>
    </citation>
    <scope>NUCLEOTIDE SEQUENCE [LARGE SCALE GENOMIC DNA]</scope>
    <source>
        <strain evidence="10">Isolate V4</strain>
    </source>
</reference>
<sequence length="187" mass="20871">MCTRCLGLHSKQATGYARPIALVSFPLVLGTLAAFYSMGLMKIISPIPEKKARIEIIPLIDIMVFLMACMMMVNLEMIRMRGLKLNLPTAQTATPENKSDFLTLSIKESGAVFLEKEEIDRNALVDELKRRKEKNPNLRIYVQADMNAMHGDVVKVLDKVRAAGIQKIGFQVKEEAPPSEKSLSPKP</sequence>
<dbReference type="Proteomes" id="UP000009149">
    <property type="component" value="Chromosome"/>
</dbReference>
<evidence type="ECO:0000256" key="2">
    <source>
        <dbReference type="ARBA" id="ARBA00005811"/>
    </source>
</evidence>
<dbReference type="EMBL" id="CP000975">
    <property type="protein sequence ID" value="ACD84377.1"/>
    <property type="molecule type" value="Genomic_DNA"/>
</dbReference>
<dbReference type="Gene3D" id="3.30.420.270">
    <property type="match status" value="1"/>
</dbReference>
<feature type="transmembrane region" description="Helical" evidence="8">
    <location>
        <begin position="56"/>
        <end position="75"/>
    </location>
</feature>
<keyword evidence="6 8" id="KW-0472">Membrane</keyword>
<dbReference type="eggNOG" id="COG0848">
    <property type="taxonomic scope" value="Bacteria"/>
</dbReference>
<evidence type="ECO:0000313" key="9">
    <source>
        <dbReference type="EMBL" id="ACD84377.1"/>
    </source>
</evidence>
<name>B3E0E8_METI4</name>
<comment type="similarity">
    <text evidence="2 7">Belongs to the ExbD/TolR family.</text>
</comment>
<dbReference type="PANTHER" id="PTHR30558">
    <property type="entry name" value="EXBD MEMBRANE COMPONENT OF PMF-DRIVEN MACROMOLECULE IMPORT SYSTEM"/>
    <property type="match status" value="1"/>
</dbReference>
<evidence type="ECO:0000256" key="5">
    <source>
        <dbReference type="ARBA" id="ARBA00022989"/>
    </source>
</evidence>
<dbReference type="AlphaFoldDB" id="B3E0E8"/>
<keyword evidence="7" id="KW-0653">Protein transport</keyword>
<keyword evidence="4 7" id="KW-0812">Transmembrane</keyword>
<proteinExistence type="inferred from homology"/>
<dbReference type="HOGENOM" id="CLU_085305_3_2_0"/>
<keyword evidence="7" id="KW-0813">Transport</keyword>
<dbReference type="PANTHER" id="PTHR30558:SF13">
    <property type="entry name" value="BIOPOLYMER TRANSPORT PROTEIN EXBD2"/>
    <property type="match status" value="1"/>
</dbReference>
<gene>
    <name evidence="9" type="primary">exbD</name>
    <name evidence="9" type="ordered locus">Minf_2323</name>
</gene>